<feature type="region of interest" description="Disordered" evidence="1">
    <location>
        <begin position="1"/>
        <end position="108"/>
    </location>
</feature>
<feature type="compositionally biased region" description="Polar residues" evidence="1">
    <location>
        <begin position="1"/>
        <end position="15"/>
    </location>
</feature>
<evidence type="ECO:0000313" key="4">
    <source>
        <dbReference type="Proteomes" id="UP000682308"/>
    </source>
</evidence>
<keyword evidence="2" id="KW-0812">Transmembrane</keyword>
<gene>
    <name evidence="3" type="ORF">KEF29_03250</name>
</gene>
<evidence type="ECO:0008006" key="5">
    <source>
        <dbReference type="Google" id="ProtNLM"/>
    </source>
</evidence>
<evidence type="ECO:0000313" key="3">
    <source>
        <dbReference type="EMBL" id="MBR8638625.1"/>
    </source>
</evidence>
<proteinExistence type="predicted"/>
<feature type="transmembrane region" description="Helical" evidence="2">
    <location>
        <begin position="152"/>
        <end position="172"/>
    </location>
</feature>
<feature type="transmembrane region" description="Helical" evidence="2">
    <location>
        <begin position="184"/>
        <end position="206"/>
    </location>
</feature>
<name>A0A941J1C9_9ACTN</name>
<feature type="compositionally biased region" description="Basic and acidic residues" evidence="1">
    <location>
        <begin position="20"/>
        <end position="30"/>
    </location>
</feature>
<keyword evidence="2" id="KW-1133">Transmembrane helix</keyword>
<feature type="compositionally biased region" description="Basic and acidic residues" evidence="1">
    <location>
        <begin position="40"/>
        <end position="69"/>
    </location>
</feature>
<sequence>MTATSVEKVNGTPVTSPDLGEGRPKPDEAQHTPALPAAPSRREEKRLDKRADRAETRADRAQDREDARRDRAHKRELKVEARRAKLELKQQRRVEKDKARARRRKERRTAWQNMQVKLAHHMPLWGLPVVAVSLVMGWSGQAQAAAHLGMGWAAPGVPVLTEGMTMTTAGLTGQAIEQKRPYKWLLRITWANALVAAAVNALGHLIEDNSAAGVYRASAYAVASLAGLALFAVVLRTRRAAISGKTAEEIARWKRLSRRHPILVRRARRVADNTGKSMADAYATVWERTNGAKPGEPSIREIRASRRAEYRRRQAQSWNGQRGFRWGRNASAVTVPAVEPDAPSTPARDASGGARTPVQAPVLPVALLVPGGQGGWLQHPVPVLPMTTPKRVRTHRGDTATTRFPQGKDAISKRVREDVTDDRLTTVRKLVTEAANANRDLGKHPSNRAVARALGCRPGTARDLLATVLAERGITRQKDAS</sequence>
<dbReference type="EMBL" id="JAGTPG010000001">
    <property type="protein sequence ID" value="MBR8638625.1"/>
    <property type="molecule type" value="Genomic_DNA"/>
</dbReference>
<organism evidence="3 4">
    <name type="scientific">Streptomyces tuirus</name>
    <dbReference type="NCBI Taxonomy" id="68278"/>
    <lineage>
        <taxon>Bacteria</taxon>
        <taxon>Bacillati</taxon>
        <taxon>Actinomycetota</taxon>
        <taxon>Actinomycetes</taxon>
        <taxon>Kitasatosporales</taxon>
        <taxon>Streptomycetaceae</taxon>
        <taxon>Streptomyces</taxon>
    </lineage>
</organism>
<evidence type="ECO:0000256" key="2">
    <source>
        <dbReference type="SAM" id="Phobius"/>
    </source>
</evidence>
<feature type="compositionally biased region" description="Basic and acidic residues" evidence="1">
    <location>
        <begin position="77"/>
        <end position="98"/>
    </location>
</feature>
<comment type="caution">
    <text evidence="3">The sequence shown here is derived from an EMBL/GenBank/DDBJ whole genome shotgun (WGS) entry which is preliminary data.</text>
</comment>
<evidence type="ECO:0000256" key="1">
    <source>
        <dbReference type="SAM" id="MobiDB-lite"/>
    </source>
</evidence>
<dbReference type="Proteomes" id="UP000682308">
    <property type="component" value="Unassembled WGS sequence"/>
</dbReference>
<feature type="transmembrane region" description="Helical" evidence="2">
    <location>
        <begin position="122"/>
        <end position="140"/>
    </location>
</feature>
<keyword evidence="2" id="KW-0472">Membrane</keyword>
<protein>
    <recommendedName>
        <fullName evidence="5">DUF2637 domain-containing protein</fullName>
    </recommendedName>
</protein>
<accession>A0A941J1C9</accession>
<dbReference type="AlphaFoldDB" id="A0A941J1C9"/>
<keyword evidence="4" id="KW-1185">Reference proteome</keyword>
<feature type="transmembrane region" description="Helical" evidence="2">
    <location>
        <begin position="218"/>
        <end position="235"/>
    </location>
</feature>
<reference evidence="3 4" key="1">
    <citation type="submission" date="2021-04" db="EMBL/GenBank/DDBJ databases">
        <title>Characterization of the biosynthetic gene cluster of new lipopeptides with antitumor activity in the genome of the marine Streptomyces PHM034.</title>
        <authorList>
            <person name="Ceniceros A."/>
            <person name="Canedo L."/>
            <person name="Mendez C."/>
            <person name="Olano C."/>
            <person name="Schleissner C."/>
            <person name="Cuevas C."/>
            <person name="De La Calle F."/>
            <person name="Salas J.A."/>
        </authorList>
    </citation>
    <scope>NUCLEOTIDE SEQUENCE [LARGE SCALE GENOMIC DNA]</scope>
    <source>
        <strain evidence="3 4">PHM034</strain>
    </source>
</reference>